<dbReference type="NCBIfam" id="TIGR00475">
    <property type="entry name" value="selB"/>
    <property type="match status" value="1"/>
</dbReference>
<dbReference type="InterPro" id="IPR027417">
    <property type="entry name" value="P-loop_NTPase"/>
</dbReference>
<dbReference type="InterPro" id="IPR004535">
    <property type="entry name" value="Transl_elong_SelB"/>
</dbReference>
<dbReference type="AlphaFoldDB" id="A0A7W7VIV2"/>
<keyword evidence="4" id="KW-0547">Nucleotide-binding</keyword>
<dbReference type="InterPro" id="IPR015191">
    <property type="entry name" value="SelB_WHD4"/>
</dbReference>
<reference evidence="6 7" key="1">
    <citation type="submission" date="2020-08" db="EMBL/GenBank/DDBJ databases">
        <title>Genomic Encyclopedia of Type Strains, Phase III (KMG-III): the genomes of soil and plant-associated and newly described type strains.</title>
        <authorList>
            <person name="Whitman W."/>
        </authorList>
    </citation>
    <scope>NUCLEOTIDE SEQUENCE [LARGE SCALE GENOMIC DNA]</scope>
    <source>
        <strain evidence="6 7">CECT 8960</strain>
    </source>
</reference>
<keyword evidence="4" id="KW-0342">GTP-binding</keyword>
<dbReference type="GO" id="GO:0003723">
    <property type="term" value="F:RNA binding"/>
    <property type="evidence" value="ECO:0007669"/>
    <property type="project" value="InterPro"/>
</dbReference>
<gene>
    <name evidence="6" type="ORF">FHR82_007939</name>
</gene>
<evidence type="ECO:0000259" key="5">
    <source>
        <dbReference type="PROSITE" id="PS51722"/>
    </source>
</evidence>
<dbReference type="EMBL" id="JACHJQ010000010">
    <property type="protein sequence ID" value="MBB4911669.1"/>
    <property type="molecule type" value="Genomic_DNA"/>
</dbReference>
<dbReference type="PANTHER" id="PTHR43721">
    <property type="entry name" value="ELONGATION FACTOR TU-RELATED"/>
    <property type="match status" value="1"/>
</dbReference>
<dbReference type="Gene3D" id="1.10.10.10">
    <property type="entry name" value="Winged helix-like DNA-binding domain superfamily/Winged helix DNA-binding domain"/>
    <property type="match status" value="1"/>
</dbReference>
<dbReference type="Gene3D" id="1.10.10.2770">
    <property type="match status" value="1"/>
</dbReference>
<dbReference type="Gene3D" id="3.40.50.300">
    <property type="entry name" value="P-loop containing nucleotide triphosphate hydrolases"/>
    <property type="match status" value="1"/>
</dbReference>
<dbReference type="Proteomes" id="UP000520767">
    <property type="component" value="Unassembled WGS sequence"/>
</dbReference>
<feature type="domain" description="Tr-type G" evidence="5">
    <location>
        <begin position="1"/>
        <end position="179"/>
    </location>
</feature>
<dbReference type="SUPFAM" id="SSF52540">
    <property type="entry name" value="P-loop containing nucleoside triphosphate hydrolases"/>
    <property type="match status" value="1"/>
</dbReference>
<dbReference type="InterPro" id="IPR036390">
    <property type="entry name" value="WH_DNA-bd_sf"/>
</dbReference>
<accession>A0A7W7VIV2</accession>
<evidence type="ECO:0000256" key="4">
    <source>
        <dbReference type="ARBA" id="ARBA00023134"/>
    </source>
</evidence>
<dbReference type="Pfam" id="PF09107">
    <property type="entry name" value="WHD_3rd_SelB"/>
    <property type="match status" value="1"/>
</dbReference>
<evidence type="ECO:0000256" key="1">
    <source>
        <dbReference type="ARBA" id="ARBA00004496"/>
    </source>
</evidence>
<evidence type="ECO:0000313" key="6">
    <source>
        <dbReference type="EMBL" id="MBB4911669.1"/>
    </source>
</evidence>
<dbReference type="GO" id="GO:0001514">
    <property type="term" value="P:selenocysteine incorporation"/>
    <property type="evidence" value="ECO:0007669"/>
    <property type="project" value="InterPro"/>
</dbReference>
<dbReference type="GO" id="GO:0005829">
    <property type="term" value="C:cytosol"/>
    <property type="evidence" value="ECO:0007669"/>
    <property type="project" value="TreeGrafter"/>
</dbReference>
<evidence type="ECO:0000256" key="2">
    <source>
        <dbReference type="ARBA" id="ARBA00022490"/>
    </source>
</evidence>
<dbReference type="Gene3D" id="2.40.30.10">
    <property type="entry name" value="Translation factors"/>
    <property type="match status" value="1"/>
</dbReference>
<comment type="subcellular location">
    <subcellularLocation>
        <location evidence="1">Cytoplasm</location>
    </subcellularLocation>
</comment>
<proteinExistence type="predicted"/>
<dbReference type="GO" id="GO:0003746">
    <property type="term" value="F:translation elongation factor activity"/>
    <property type="evidence" value="ECO:0007669"/>
    <property type="project" value="UniProtKB-KW"/>
</dbReference>
<keyword evidence="7" id="KW-1185">Reference proteome</keyword>
<dbReference type="RefSeq" id="WP_184815671.1">
    <property type="nucleotide sequence ID" value="NZ_JACHJQ010000010.1"/>
</dbReference>
<keyword evidence="6" id="KW-0251">Elongation factor</keyword>
<keyword evidence="3" id="KW-0648">Protein biosynthesis</keyword>
<dbReference type="Pfam" id="PF00009">
    <property type="entry name" value="GTP_EFTU"/>
    <property type="match status" value="1"/>
</dbReference>
<evidence type="ECO:0000313" key="7">
    <source>
        <dbReference type="Proteomes" id="UP000520767"/>
    </source>
</evidence>
<dbReference type="PANTHER" id="PTHR43721:SF22">
    <property type="entry name" value="ELONGATION FACTOR TU, MITOCHONDRIAL"/>
    <property type="match status" value="1"/>
</dbReference>
<sequence>MHVVATAGHVDHGKSTLVRALTGMEPDRLAEERRRGLTIDLGFAWTDIGAETAGQETAEQRTLAFVDVPGHERFVPNMLAGTGPVPAVLFVVAADDGWQAQSAEHLAALDAFGVRHGLLAVTKADRADPAAATEDALRRLRATSLGAVRAVAVSARTGAGLAELRAELGAMAARLPAPDDTEDVRLWIDRVFTIRGAGTVVTGTLGAGTVRVGDALLLGGREVVVRGLQALGRPVDVVRGVARVAVNLRGVARDGAQRGDALLAPDAWRATELVDVLLRGEGPLHRELVLHLGAAAVPCYVRPWGTDTARLTLRRPLPVRAGDSGLLRDPGGHRIARGVEVLDADPPVLRGTGAARARDRELLAGEAAAAYLRRHGTVRAASLHALGWAPRGPEVAGWVVDPELLRALPGQVAARFAEWSAAHPIAEGMPVATLRQSAPVPDDVLRAALADTGLALHDGLVRRADTTGALPAAVERAVTELEQRLAAAPFAAPEAAVLADLGLGPRELAAAERAGRLVRLTGSVVLAAGAPARAARLLTDLPAPFTVSDARRALGTTRRVAVPLLEHLDAEGVTQRAADGTRRMRLR</sequence>
<dbReference type="GO" id="GO:0003924">
    <property type="term" value="F:GTPase activity"/>
    <property type="evidence" value="ECO:0007669"/>
    <property type="project" value="InterPro"/>
</dbReference>
<dbReference type="GO" id="GO:0005525">
    <property type="term" value="F:GTP binding"/>
    <property type="evidence" value="ECO:0007669"/>
    <property type="project" value="UniProtKB-KW"/>
</dbReference>
<organism evidence="6 7">
    <name type="scientific">Actinophytocola algeriensis</name>
    <dbReference type="NCBI Taxonomy" id="1768010"/>
    <lineage>
        <taxon>Bacteria</taxon>
        <taxon>Bacillati</taxon>
        <taxon>Actinomycetota</taxon>
        <taxon>Actinomycetes</taxon>
        <taxon>Pseudonocardiales</taxon>
        <taxon>Pseudonocardiaceae</taxon>
    </lineage>
</organism>
<name>A0A7W7VIV2_9PSEU</name>
<dbReference type="InterPro" id="IPR050055">
    <property type="entry name" value="EF-Tu_GTPase"/>
</dbReference>
<dbReference type="SUPFAM" id="SSF46785">
    <property type="entry name" value="Winged helix' DNA-binding domain"/>
    <property type="match status" value="1"/>
</dbReference>
<evidence type="ECO:0000256" key="3">
    <source>
        <dbReference type="ARBA" id="ARBA00022917"/>
    </source>
</evidence>
<dbReference type="InterPro" id="IPR036388">
    <property type="entry name" value="WH-like_DNA-bd_sf"/>
</dbReference>
<dbReference type="InterPro" id="IPR009000">
    <property type="entry name" value="Transl_B-barrel_sf"/>
</dbReference>
<dbReference type="InterPro" id="IPR000795">
    <property type="entry name" value="T_Tr_GTP-bd_dom"/>
</dbReference>
<dbReference type="CDD" id="cd04171">
    <property type="entry name" value="SelB"/>
    <property type="match status" value="1"/>
</dbReference>
<keyword evidence="2" id="KW-0963">Cytoplasm</keyword>
<comment type="caution">
    <text evidence="6">The sequence shown here is derived from an EMBL/GenBank/DDBJ whole genome shotgun (WGS) entry which is preliminary data.</text>
</comment>
<dbReference type="SUPFAM" id="SSF50447">
    <property type="entry name" value="Translation proteins"/>
    <property type="match status" value="1"/>
</dbReference>
<dbReference type="PROSITE" id="PS51722">
    <property type="entry name" value="G_TR_2"/>
    <property type="match status" value="1"/>
</dbReference>
<protein>
    <submittedName>
        <fullName evidence="6">Selenocysteine-specific elongation factor</fullName>
    </submittedName>
</protein>